<dbReference type="EMBL" id="VIFM01000304">
    <property type="protein sequence ID" value="TQF09843.1"/>
    <property type="molecule type" value="Genomic_DNA"/>
</dbReference>
<dbReference type="OrthoDB" id="5383097at2"/>
<keyword evidence="1" id="KW-0732">Signal</keyword>
<gene>
    <name evidence="2" type="ORF">FJV41_42555</name>
</gene>
<feature type="chain" id="PRO_5022075918" description="Lipoprotein" evidence="1">
    <location>
        <begin position="23"/>
        <end position="159"/>
    </location>
</feature>
<reference evidence="2 3" key="1">
    <citation type="submission" date="2019-06" db="EMBL/GenBank/DDBJ databases">
        <authorList>
            <person name="Livingstone P."/>
            <person name="Whitworth D."/>
        </authorList>
    </citation>
    <scope>NUCLEOTIDE SEQUENCE [LARGE SCALE GENOMIC DNA]</scope>
    <source>
        <strain evidence="2 3">AM401</strain>
    </source>
</reference>
<evidence type="ECO:0000313" key="3">
    <source>
        <dbReference type="Proteomes" id="UP000315369"/>
    </source>
</evidence>
<dbReference type="Proteomes" id="UP000315369">
    <property type="component" value="Unassembled WGS sequence"/>
</dbReference>
<evidence type="ECO:0000256" key="1">
    <source>
        <dbReference type="SAM" id="SignalP"/>
    </source>
</evidence>
<sequence length="159" mass="16714">MKPLLRNLASVAVLATTGLLLLADSSRKCEHGTRDVTFDVTGNTCGSNGTFRVLSGEDACEITTQGASALGFPEFGDSTRDSVDIPKGEWSLHDPSLTVHLGADGGVVRPDAGSSTSVQANRHCENELDGNTLVLTCIDRRDDLSGVEVARCGAKLTPR</sequence>
<proteinExistence type="predicted"/>
<keyword evidence="3" id="KW-1185">Reference proteome</keyword>
<dbReference type="AlphaFoldDB" id="A0A540WLE7"/>
<protein>
    <recommendedName>
        <fullName evidence="4">Lipoprotein</fullName>
    </recommendedName>
</protein>
<organism evidence="2 3">
    <name type="scientific">Myxococcus llanfairpwllgwyngyllgogerychwyrndrobwllllantysiliogogogochensis</name>
    <dbReference type="NCBI Taxonomy" id="2590453"/>
    <lineage>
        <taxon>Bacteria</taxon>
        <taxon>Pseudomonadati</taxon>
        <taxon>Myxococcota</taxon>
        <taxon>Myxococcia</taxon>
        <taxon>Myxococcales</taxon>
        <taxon>Cystobacterineae</taxon>
        <taxon>Myxococcaceae</taxon>
        <taxon>Myxococcus</taxon>
    </lineage>
</organism>
<accession>A0A540WLE7</accession>
<evidence type="ECO:0000313" key="2">
    <source>
        <dbReference type="EMBL" id="TQF09843.1"/>
    </source>
</evidence>
<evidence type="ECO:0008006" key="4">
    <source>
        <dbReference type="Google" id="ProtNLM"/>
    </source>
</evidence>
<dbReference type="RefSeq" id="WP_141648345.1">
    <property type="nucleotide sequence ID" value="NZ_VIFM01000304.1"/>
</dbReference>
<feature type="signal peptide" evidence="1">
    <location>
        <begin position="1"/>
        <end position="22"/>
    </location>
</feature>
<name>A0A540WLE7_9BACT</name>
<comment type="caution">
    <text evidence="2">The sequence shown here is derived from an EMBL/GenBank/DDBJ whole genome shotgun (WGS) entry which is preliminary data.</text>
</comment>